<proteinExistence type="predicted"/>
<dbReference type="AlphaFoldDB" id="B9L5E0"/>
<name>B9L5E0_THERP</name>
<dbReference type="HOGENOM" id="CLU_2884485_0_0_0"/>
<reference evidence="1 2" key="1">
    <citation type="journal article" date="2009" name="PLoS ONE">
        <title>Complete genome sequence of the aerobic CO-oxidizing thermophile Thermomicrobium roseum.</title>
        <authorList>
            <person name="Wu D."/>
            <person name="Raymond J."/>
            <person name="Wu M."/>
            <person name="Chatterji S."/>
            <person name="Ren Q."/>
            <person name="Graham J.E."/>
            <person name="Bryant D.A."/>
            <person name="Robb F."/>
            <person name="Colman A."/>
            <person name="Tallon L.J."/>
            <person name="Badger J.H."/>
            <person name="Madupu R."/>
            <person name="Ward N.L."/>
            <person name="Eisen J.A."/>
        </authorList>
    </citation>
    <scope>NUCLEOTIDE SEQUENCE [LARGE SCALE GENOMIC DNA]</scope>
    <source>
        <strain evidence="2">ATCC 27502 / DSM 5159 / P-2</strain>
        <plasmid evidence="1">unnamed</plasmid>
    </source>
</reference>
<evidence type="ECO:0000313" key="2">
    <source>
        <dbReference type="Proteomes" id="UP000000447"/>
    </source>
</evidence>
<evidence type="ECO:0000313" key="1">
    <source>
        <dbReference type="EMBL" id="ACM06984.1"/>
    </source>
</evidence>
<geneLocation type="plasmid" evidence="2">
    <name>Tros</name>
</geneLocation>
<dbReference type="KEGG" id="tro:trd_A0067"/>
<gene>
    <name evidence="1" type="ordered locus">trd_A0067</name>
</gene>
<dbReference type="EMBL" id="CP001276">
    <property type="protein sequence ID" value="ACM06984.1"/>
    <property type="molecule type" value="Genomic_DNA"/>
</dbReference>
<accession>B9L5E0</accession>
<organism evidence="1 2">
    <name type="scientific">Thermomicrobium roseum (strain ATCC 27502 / DSM 5159 / P-2)</name>
    <dbReference type="NCBI Taxonomy" id="309801"/>
    <lineage>
        <taxon>Bacteria</taxon>
        <taxon>Pseudomonadati</taxon>
        <taxon>Thermomicrobiota</taxon>
        <taxon>Thermomicrobia</taxon>
        <taxon>Thermomicrobiales</taxon>
        <taxon>Thermomicrobiaceae</taxon>
        <taxon>Thermomicrobium</taxon>
    </lineage>
</organism>
<protein>
    <submittedName>
        <fullName evidence="1">Uncharacterized protein</fullName>
    </submittedName>
</protein>
<dbReference type="Proteomes" id="UP000000447">
    <property type="component" value="Plasmid unnamed"/>
</dbReference>
<keyword evidence="2" id="KW-1185">Reference proteome</keyword>
<keyword evidence="1" id="KW-0614">Plasmid</keyword>
<sequence length="63" mass="6909">MIVEMRDYCHEVAQGLEELVGRCGLLRVRDELASVLGILRCESANVDVTASASTGVRASMRRD</sequence>